<evidence type="ECO:0000313" key="1">
    <source>
        <dbReference type="EMBL" id="CAG8709706.1"/>
    </source>
</evidence>
<feature type="non-terminal residue" evidence="1">
    <location>
        <position position="1"/>
    </location>
</feature>
<dbReference type="EMBL" id="CAJVQC010020687">
    <property type="protein sequence ID" value="CAG8709706.1"/>
    <property type="molecule type" value="Genomic_DNA"/>
</dbReference>
<gene>
    <name evidence="1" type="ORF">RPERSI_LOCUS10452</name>
</gene>
<proteinExistence type="predicted"/>
<dbReference type="Proteomes" id="UP000789920">
    <property type="component" value="Unassembled WGS sequence"/>
</dbReference>
<organism evidence="1 2">
    <name type="scientific">Racocetra persica</name>
    <dbReference type="NCBI Taxonomy" id="160502"/>
    <lineage>
        <taxon>Eukaryota</taxon>
        <taxon>Fungi</taxon>
        <taxon>Fungi incertae sedis</taxon>
        <taxon>Mucoromycota</taxon>
        <taxon>Glomeromycotina</taxon>
        <taxon>Glomeromycetes</taxon>
        <taxon>Diversisporales</taxon>
        <taxon>Gigasporaceae</taxon>
        <taxon>Racocetra</taxon>
    </lineage>
</organism>
<evidence type="ECO:0000313" key="2">
    <source>
        <dbReference type="Proteomes" id="UP000789920"/>
    </source>
</evidence>
<name>A0ACA9PJD6_9GLOM</name>
<keyword evidence="2" id="KW-1185">Reference proteome</keyword>
<comment type="caution">
    <text evidence="1">The sequence shown here is derived from an EMBL/GenBank/DDBJ whole genome shotgun (WGS) entry which is preliminary data.</text>
</comment>
<reference evidence="1" key="1">
    <citation type="submission" date="2021-06" db="EMBL/GenBank/DDBJ databases">
        <authorList>
            <person name="Kallberg Y."/>
            <person name="Tangrot J."/>
            <person name="Rosling A."/>
        </authorList>
    </citation>
    <scope>NUCLEOTIDE SEQUENCE</scope>
    <source>
        <strain evidence="1">MA461A</strain>
    </source>
</reference>
<accession>A0ACA9PJD6</accession>
<sequence length="101" mass="11982">IGENLIRWEKQYGSFFRVHGFLNRTFMITTDLKMVQKIFSINTYEYRKTRQFPQLLDLVGEGLIFAEGNVHQRQRKMMNPAFSFTNTKVFISLLSTRVNVK</sequence>
<protein>
    <submittedName>
        <fullName evidence="1">7469_t:CDS:1</fullName>
    </submittedName>
</protein>